<comment type="caution">
    <text evidence="1">The sequence shown here is derived from an EMBL/GenBank/DDBJ whole genome shotgun (WGS) entry which is preliminary data.</text>
</comment>
<name>A0AAV4NUM5_9ARAC</name>
<sequence>MGWDDRFMGAEKCLTARNDRRVTFFLHARQHNSPGLNTLGNNPRVEFHLMNDFHIMIKVKQNDFHIMIKVKQNDFHLMIKVKQNDFHLMIEVNDWRIFMS</sequence>
<accession>A0AAV4NUM5</accession>
<keyword evidence="2" id="KW-1185">Reference proteome</keyword>
<gene>
    <name evidence="1" type="ORF">CDAR_31711</name>
</gene>
<organism evidence="1 2">
    <name type="scientific">Caerostris darwini</name>
    <dbReference type="NCBI Taxonomy" id="1538125"/>
    <lineage>
        <taxon>Eukaryota</taxon>
        <taxon>Metazoa</taxon>
        <taxon>Ecdysozoa</taxon>
        <taxon>Arthropoda</taxon>
        <taxon>Chelicerata</taxon>
        <taxon>Arachnida</taxon>
        <taxon>Araneae</taxon>
        <taxon>Araneomorphae</taxon>
        <taxon>Entelegynae</taxon>
        <taxon>Araneoidea</taxon>
        <taxon>Araneidae</taxon>
        <taxon>Caerostris</taxon>
    </lineage>
</organism>
<protein>
    <recommendedName>
        <fullName evidence="3">Galectin</fullName>
    </recommendedName>
</protein>
<evidence type="ECO:0000313" key="1">
    <source>
        <dbReference type="EMBL" id="GIX87314.1"/>
    </source>
</evidence>
<evidence type="ECO:0000313" key="2">
    <source>
        <dbReference type="Proteomes" id="UP001054837"/>
    </source>
</evidence>
<reference evidence="1 2" key="1">
    <citation type="submission" date="2021-06" db="EMBL/GenBank/DDBJ databases">
        <title>Caerostris darwini draft genome.</title>
        <authorList>
            <person name="Kono N."/>
            <person name="Arakawa K."/>
        </authorList>
    </citation>
    <scope>NUCLEOTIDE SEQUENCE [LARGE SCALE GENOMIC DNA]</scope>
</reference>
<dbReference type="AlphaFoldDB" id="A0AAV4NUM5"/>
<evidence type="ECO:0008006" key="3">
    <source>
        <dbReference type="Google" id="ProtNLM"/>
    </source>
</evidence>
<dbReference type="EMBL" id="BPLQ01001987">
    <property type="protein sequence ID" value="GIX87314.1"/>
    <property type="molecule type" value="Genomic_DNA"/>
</dbReference>
<dbReference type="Proteomes" id="UP001054837">
    <property type="component" value="Unassembled WGS sequence"/>
</dbReference>
<proteinExistence type="predicted"/>